<evidence type="ECO:0008006" key="3">
    <source>
        <dbReference type="Google" id="ProtNLM"/>
    </source>
</evidence>
<dbReference type="AlphaFoldDB" id="E3FDF5"/>
<evidence type="ECO:0000313" key="1">
    <source>
        <dbReference type="EMBL" id="ADO68834.1"/>
    </source>
</evidence>
<proteinExistence type="predicted"/>
<dbReference type="PROSITE" id="PS51257">
    <property type="entry name" value="PROKAR_LIPOPROTEIN"/>
    <property type="match status" value="1"/>
</dbReference>
<gene>
    <name evidence="1" type="ordered locus">STAUR_1030</name>
</gene>
<evidence type="ECO:0000313" key="2">
    <source>
        <dbReference type="Proteomes" id="UP000001351"/>
    </source>
</evidence>
<sequence length="109" mass="12242">MDRCPKQPRCGDTWLRAVAFQAILLMGAGCFHAHKKPRIASEQVAATIQFPEWSQDKTTTVTGPQLRALQIAMDDFRPLGSEPLKKENAWTQCLLKLETYDARVGGVRE</sequence>
<name>E3FDF5_STIAD</name>
<dbReference type="Proteomes" id="UP000001351">
    <property type="component" value="Chromosome"/>
</dbReference>
<dbReference type="EMBL" id="CP002271">
    <property type="protein sequence ID" value="ADO68834.1"/>
    <property type="molecule type" value="Genomic_DNA"/>
</dbReference>
<reference evidence="1 2" key="1">
    <citation type="journal article" date="2011" name="Mol. Biol. Evol.">
        <title>Comparative genomic analysis of fruiting body formation in Myxococcales.</title>
        <authorList>
            <person name="Huntley S."/>
            <person name="Hamann N."/>
            <person name="Wegener-Feldbrugge S."/>
            <person name="Treuner-Lange A."/>
            <person name="Kube M."/>
            <person name="Reinhardt R."/>
            <person name="Klages S."/>
            <person name="Muller R."/>
            <person name="Ronning C.M."/>
            <person name="Nierman W.C."/>
            <person name="Sogaard-Andersen L."/>
        </authorList>
    </citation>
    <scope>NUCLEOTIDE SEQUENCE [LARGE SCALE GENOMIC DNA]</scope>
    <source>
        <strain evidence="1 2">DW4/3-1</strain>
    </source>
</reference>
<dbReference type="KEGG" id="sur:STAUR_1030"/>
<dbReference type="STRING" id="378806.STAUR_1030"/>
<organism evidence="1 2">
    <name type="scientific">Stigmatella aurantiaca (strain DW4/3-1)</name>
    <dbReference type="NCBI Taxonomy" id="378806"/>
    <lineage>
        <taxon>Bacteria</taxon>
        <taxon>Pseudomonadati</taxon>
        <taxon>Myxococcota</taxon>
        <taxon>Myxococcia</taxon>
        <taxon>Myxococcales</taxon>
        <taxon>Cystobacterineae</taxon>
        <taxon>Archangiaceae</taxon>
        <taxon>Stigmatella</taxon>
    </lineage>
</organism>
<accession>E3FDF5</accession>
<keyword evidence="2" id="KW-1185">Reference proteome</keyword>
<protein>
    <recommendedName>
        <fullName evidence="3">Lipoprotein</fullName>
    </recommendedName>
</protein>
<dbReference type="HOGENOM" id="CLU_2182356_0_0_7"/>